<proteinExistence type="predicted"/>
<evidence type="ECO:0000256" key="1">
    <source>
        <dbReference type="SAM" id="SignalP"/>
    </source>
</evidence>
<dbReference type="EMBL" id="CAKLCM010000003">
    <property type="protein sequence ID" value="CAH0530395.1"/>
    <property type="molecule type" value="Genomic_DNA"/>
</dbReference>
<organism evidence="2 3">
    <name type="scientific">Vibrio hippocampi</name>
    <dbReference type="NCBI Taxonomy" id="654686"/>
    <lineage>
        <taxon>Bacteria</taxon>
        <taxon>Pseudomonadati</taxon>
        <taxon>Pseudomonadota</taxon>
        <taxon>Gammaproteobacteria</taxon>
        <taxon>Vibrionales</taxon>
        <taxon>Vibrionaceae</taxon>
        <taxon>Vibrio</taxon>
    </lineage>
</organism>
<keyword evidence="1" id="KW-0732">Signal</keyword>
<keyword evidence="3" id="KW-1185">Reference proteome</keyword>
<dbReference type="Proteomes" id="UP000838160">
    <property type="component" value="Unassembled WGS sequence"/>
</dbReference>
<feature type="signal peptide" evidence="1">
    <location>
        <begin position="1"/>
        <end position="20"/>
    </location>
</feature>
<sequence length="202" mass="21559">MKKVYLGLAISTLFAGAVQASNLVVDPQLTEFRANKGNSKVWVQVEDNKAGKGDVGSSKDSAFETEGSARMRFRNAGDDFTAQPALEQTITGLKPNTDYVMSFYLMDKKGQDSISDVIAGARGADGKVLGEKAIHVRDLADAPKGELKSSFRQASVDFNSGSNTTATIYTRLHITDASKIATGGDIGKQTEVRVDAFSVTAK</sequence>
<dbReference type="Gene3D" id="2.60.120.260">
    <property type="entry name" value="Galactose-binding domain-like"/>
    <property type="match status" value="1"/>
</dbReference>
<feature type="chain" id="PRO_5046568747" evidence="1">
    <location>
        <begin position="21"/>
        <end position="202"/>
    </location>
</feature>
<evidence type="ECO:0000313" key="2">
    <source>
        <dbReference type="EMBL" id="CAH0530395.1"/>
    </source>
</evidence>
<accession>A0ABM8ZP03</accession>
<reference evidence="2" key="1">
    <citation type="submission" date="2021-12" db="EMBL/GenBank/DDBJ databases">
        <authorList>
            <person name="Rodrigo-Torres L."/>
            <person name="Arahal R. D."/>
            <person name="Lucena T."/>
        </authorList>
    </citation>
    <scope>NUCLEOTIDE SEQUENCE</scope>
    <source>
        <strain evidence="2">CECT 8226</strain>
    </source>
</reference>
<name>A0ABM8ZP03_9VIBR</name>
<evidence type="ECO:0000313" key="3">
    <source>
        <dbReference type="Proteomes" id="UP000838160"/>
    </source>
</evidence>
<dbReference type="RefSeq" id="WP_237486949.1">
    <property type="nucleotide sequence ID" value="NZ_CAKLCM010000003.1"/>
</dbReference>
<gene>
    <name evidence="2" type="ORF">VHP8226_04038</name>
</gene>
<protein>
    <submittedName>
        <fullName evidence="2">Uncharacterized protein</fullName>
    </submittedName>
</protein>
<comment type="caution">
    <text evidence="2">The sequence shown here is derived from an EMBL/GenBank/DDBJ whole genome shotgun (WGS) entry which is preliminary data.</text>
</comment>